<evidence type="ECO:0000256" key="1">
    <source>
        <dbReference type="ARBA" id="ARBA00004141"/>
    </source>
</evidence>
<feature type="transmembrane region" description="Helical" evidence="6">
    <location>
        <begin position="139"/>
        <end position="163"/>
    </location>
</feature>
<feature type="transmembrane region" description="Helical" evidence="6">
    <location>
        <begin position="114"/>
        <end position="133"/>
    </location>
</feature>
<evidence type="ECO:0000256" key="6">
    <source>
        <dbReference type="SAM" id="Phobius"/>
    </source>
</evidence>
<feature type="transmembrane region" description="Helical" evidence="6">
    <location>
        <begin position="30"/>
        <end position="53"/>
    </location>
</feature>
<evidence type="ECO:0000256" key="4">
    <source>
        <dbReference type="ARBA" id="ARBA00022989"/>
    </source>
</evidence>
<dbReference type="EMBL" id="JAGGLT010000020">
    <property type="protein sequence ID" value="MBP2072384.1"/>
    <property type="molecule type" value="Genomic_DNA"/>
</dbReference>
<evidence type="ECO:0000256" key="3">
    <source>
        <dbReference type="ARBA" id="ARBA00022692"/>
    </source>
</evidence>
<dbReference type="PANTHER" id="PTHR30618">
    <property type="entry name" value="NCS1 FAMILY PURINE/PYRIMIDINE TRANSPORTER"/>
    <property type="match status" value="1"/>
</dbReference>
<proteinExistence type="inferred from homology"/>
<gene>
    <name evidence="7" type="ORF">J2Z80_001915</name>
</gene>
<accession>A0ABS4NFE4</accession>
<evidence type="ECO:0000313" key="7">
    <source>
        <dbReference type="EMBL" id="MBP2072384.1"/>
    </source>
</evidence>
<evidence type="ECO:0000313" key="8">
    <source>
        <dbReference type="Proteomes" id="UP001166402"/>
    </source>
</evidence>
<keyword evidence="4 6" id="KW-1133">Transmembrane helix</keyword>
<dbReference type="PANTHER" id="PTHR30618:SF0">
    <property type="entry name" value="PURINE-URACIL PERMEASE NCS1"/>
    <property type="match status" value="1"/>
</dbReference>
<comment type="similarity">
    <text evidence="2">Belongs to the purine-cytosine permease (2.A.39) family.</text>
</comment>
<dbReference type="InterPro" id="IPR045225">
    <property type="entry name" value="Uracil/uridine/allantoin_perm"/>
</dbReference>
<organism evidence="7 8">
    <name type="scientific">Thermoanaerobacterium butyriciformans</name>
    <dbReference type="NCBI Taxonomy" id="1702242"/>
    <lineage>
        <taxon>Bacteria</taxon>
        <taxon>Bacillati</taxon>
        <taxon>Bacillota</taxon>
        <taxon>Clostridia</taxon>
        <taxon>Thermoanaerobacterales</taxon>
        <taxon>Thermoanaerobacteraceae</taxon>
        <taxon>Thermoanaerobacterium</taxon>
    </lineage>
</organism>
<evidence type="ECO:0000256" key="2">
    <source>
        <dbReference type="ARBA" id="ARBA00008974"/>
    </source>
</evidence>
<name>A0ABS4NFE4_9THEO</name>
<keyword evidence="5 6" id="KW-0472">Membrane</keyword>
<feature type="transmembrane region" description="Helical" evidence="6">
    <location>
        <begin position="217"/>
        <end position="235"/>
    </location>
</feature>
<sequence length="252" mass="27854">MIGFWATLSLNIPDFTRFAKSQKQQIKGQILGLPTTMAVFSGMGIIITSASEIIYGKAICDPVQIISKFSNPLAILIGFFGVIVASLSVNIAANTVSPAYDFSNLLPKYISFKSGGLITGIIGILIMPWRLLADPSGYIYNWLGTYSGVLGPIAGIMICDYWICRRTKLNLRDLYTEEGEYFYSKGFNIKAIIALIAGVLFALIGKIVPMLSVLSDYAWFVGLFVSGILYFLLMYNPSIQFYKTEISRHSNE</sequence>
<keyword evidence="3 6" id="KW-0812">Transmembrane</keyword>
<comment type="subcellular location">
    <subcellularLocation>
        <location evidence="1">Membrane</location>
        <topology evidence="1">Multi-pass membrane protein</topology>
    </subcellularLocation>
</comment>
<dbReference type="Gene3D" id="1.10.4160.10">
    <property type="entry name" value="Hydantoin permease"/>
    <property type="match status" value="1"/>
</dbReference>
<keyword evidence="8" id="KW-1185">Reference proteome</keyword>
<feature type="transmembrane region" description="Helical" evidence="6">
    <location>
        <begin position="191"/>
        <end position="211"/>
    </location>
</feature>
<evidence type="ECO:0000256" key="5">
    <source>
        <dbReference type="ARBA" id="ARBA00023136"/>
    </source>
</evidence>
<reference evidence="7" key="1">
    <citation type="submission" date="2021-03" db="EMBL/GenBank/DDBJ databases">
        <title>Genomic Encyclopedia of Type Strains, Phase IV (KMG-IV): sequencing the most valuable type-strain genomes for metagenomic binning, comparative biology and taxonomic classification.</title>
        <authorList>
            <person name="Goeker M."/>
        </authorList>
    </citation>
    <scope>NUCLEOTIDE SEQUENCE</scope>
    <source>
        <strain evidence="7">DSM 101588</strain>
    </source>
</reference>
<comment type="caution">
    <text evidence="7">The sequence shown here is derived from an EMBL/GenBank/DDBJ whole genome shotgun (WGS) entry which is preliminary data.</text>
</comment>
<feature type="transmembrane region" description="Helical" evidence="6">
    <location>
        <begin position="73"/>
        <end position="93"/>
    </location>
</feature>
<protein>
    <submittedName>
        <fullName evidence="7">NCS1 nucleoside transporter family</fullName>
    </submittedName>
</protein>
<dbReference type="InterPro" id="IPR001248">
    <property type="entry name" value="Pur-cyt_permease"/>
</dbReference>
<dbReference type="Pfam" id="PF02133">
    <property type="entry name" value="Transp_cyt_pur"/>
    <property type="match status" value="1"/>
</dbReference>
<dbReference type="Proteomes" id="UP001166402">
    <property type="component" value="Unassembled WGS sequence"/>
</dbReference>